<organism evidence="1 2">
    <name type="scientific">Rhodofomes roseus</name>
    <dbReference type="NCBI Taxonomy" id="34475"/>
    <lineage>
        <taxon>Eukaryota</taxon>
        <taxon>Fungi</taxon>
        <taxon>Dikarya</taxon>
        <taxon>Basidiomycota</taxon>
        <taxon>Agaricomycotina</taxon>
        <taxon>Agaricomycetes</taxon>
        <taxon>Polyporales</taxon>
        <taxon>Rhodofomes</taxon>
    </lineage>
</organism>
<dbReference type="EMBL" id="SEKV01000110">
    <property type="protein sequence ID" value="TFY64072.1"/>
    <property type="molecule type" value="Genomic_DNA"/>
</dbReference>
<comment type="caution">
    <text evidence="1">The sequence shown here is derived from an EMBL/GenBank/DDBJ whole genome shotgun (WGS) entry which is preliminary data.</text>
</comment>
<reference evidence="1 2" key="1">
    <citation type="submission" date="2019-01" db="EMBL/GenBank/DDBJ databases">
        <title>Genome sequencing of the rare red list fungi Fomitopsis rosea.</title>
        <authorList>
            <person name="Buettner E."/>
            <person name="Kellner H."/>
        </authorList>
    </citation>
    <scope>NUCLEOTIDE SEQUENCE [LARGE SCALE GENOMIC DNA]</scope>
    <source>
        <strain evidence="1 2">DSM 105464</strain>
    </source>
</reference>
<dbReference type="AlphaFoldDB" id="A0A4Y9YPJ5"/>
<name>A0A4Y9YPJ5_9APHY</name>
<dbReference type="Proteomes" id="UP000298390">
    <property type="component" value="Unassembled WGS sequence"/>
</dbReference>
<proteinExistence type="predicted"/>
<sequence>MPEFIAKLLQVQEWAKHFCVAVEYARAVGVPELEIAPHVNAVCNCLSQSFPNTGDKLSEWAESALRAGFDQMCATLQQQERESDIAEFHRIADDVMSLIKEAAQWAIVPPVNVQLKTQEMPMSLGEEAPMPLGEVVPMGCLCNACRDLGCTLNDCKEAVHLQQQASATVAVESVDFDGRWRNPELGLCMQSLYQCGLYS</sequence>
<gene>
    <name evidence="1" type="ORF">EVJ58_g2861</name>
</gene>
<accession>A0A4Y9YPJ5</accession>
<protein>
    <submittedName>
        <fullName evidence="1">Uncharacterized protein</fullName>
    </submittedName>
</protein>
<evidence type="ECO:0000313" key="1">
    <source>
        <dbReference type="EMBL" id="TFY64072.1"/>
    </source>
</evidence>
<evidence type="ECO:0000313" key="2">
    <source>
        <dbReference type="Proteomes" id="UP000298390"/>
    </source>
</evidence>